<feature type="compositionally biased region" description="Polar residues" evidence="1">
    <location>
        <begin position="77"/>
        <end position="96"/>
    </location>
</feature>
<evidence type="ECO:0000313" key="2">
    <source>
        <dbReference type="EMBL" id="GMF51419.1"/>
    </source>
</evidence>
<keyword evidence="3" id="KW-1185">Reference proteome</keyword>
<reference evidence="2" key="1">
    <citation type="submission" date="2023-04" db="EMBL/GenBank/DDBJ databases">
        <title>Phytophthora fragariaefolia NBRC 109709.</title>
        <authorList>
            <person name="Ichikawa N."/>
            <person name="Sato H."/>
            <person name="Tonouchi N."/>
        </authorList>
    </citation>
    <scope>NUCLEOTIDE SEQUENCE</scope>
    <source>
        <strain evidence="2">NBRC 109709</strain>
    </source>
</reference>
<accession>A0A9W6Y3I0</accession>
<dbReference type="Proteomes" id="UP001165121">
    <property type="component" value="Unassembled WGS sequence"/>
</dbReference>
<protein>
    <submittedName>
        <fullName evidence="2">Unnamed protein product</fullName>
    </submittedName>
</protein>
<feature type="region of interest" description="Disordered" evidence="1">
    <location>
        <begin position="73"/>
        <end position="108"/>
    </location>
</feature>
<sequence>MGMKRLIPKLLPIAEATSVCVQPSFTSVQPPPPHEAKNFANTLVSSNRVAVFSTDEQSVVRVLYLGGHTRDDEDIQNVHNIGDSQNSSKDPTTQPIRFSDGCLTDGDR</sequence>
<evidence type="ECO:0000313" key="3">
    <source>
        <dbReference type="Proteomes" id="UP001165121"/>
    </source>
</evidence>
<evidence type="ECO:0000256" key="1">
    <source>
        <dbReference type="SAM" id="MobiDB-lite"/>
    </source>
</evidence>
<name>A0A9W6Y3I0_9STRA</name>
<proteinExistence type="predicted"/>
<comment type="caution">
    <text evidence="2">The sequence shown here is derived from an EMBL/GenBank/DDBJ whole genome shotgun (WGS) entry which is preliminary data.</text>
</comment>
<organism evidence="2 3">
    <name type="scientific">Phytophthora fragariaefolia</name>
    <dbReference type="NCBI Taxonomy" id="1490495"/>
    <lineage>
        <taxon>Eukaryota</taxon>
        <taxon>Sar</taxon>
        <taxon>Stramenopiles</taxon>
        <taxon>Oomycota</taxon>
        <taxon>Peronosporomycetes</taxon>
        <taxon>Peronosporales</taxon>
        <taxon>Peronosporaceae</taxon>
        <taxon>Phytophthora</taxon>
    </lineage>
</organism>
<dbReference type="AlphaFoldDB" id="A0A9W6Y3I0"/>
<dbReference type="EMBL" id="BSXT01002905">
    <property type="protein sequence ID" value="GMF51419.1"/>
    <property type="molecule type" value="Genomic_DNA"/>
</dbReference>
<gene>
    <name evidence="2" type="ORF">Pfra01_002077000</name>
</gene>